<dbReference type="EMBL" id="QXFV01001323">
    <property type="protein sequence ID" value="KAE9008747.1"/>
    <property type="molecule type" value="Genomic_DNA"/>
</dbReference>
<gene>
    <name evidence="3" type="ORF">PR001_g16611</name>
    <name evidence="2" type="ORF">PR002_g18139</name>
    <name evidence="4" type="ORF">PR003_g17384</name>
</gene>
<keyword evidence="6" id="KW-1185">Reference proteome</keyword>
<dbReference type="Proteomes" id="UP000435112">
    <property type="component" value="Unassembled WGS sequence"/>
</dbReference>
<evidence type="ECO:0000313" key="5">
    <source>
        <dbReference type="Proteomes" id="UP000429607"/>
    </source>
</evidence>
<evidence type="ECO:0000313" key="3">
    <source>
        <dbReference type="EMBL" id="KAE9008747.1"/>
    </source>
</evidence>
<comment type="caution">
    <text evidence="3">The sequence shown here is derived from an EMBL/GenBank/DDBJ whole genome shotgun (WGS) entry which is preliminary data.</text>
</comment>
<dbReference type="AlphaFoldDB" id="A0A6A3KSZ2"/>
<proteinExistence type="predicted"/>
<accession>A0A6A3KSZ2</accession>
<dbReference type="Proteomes" id="UP000434957">
    <property type="component" value="Unassembled WGS sequence"/>
</dbReference>
<sequence>MAESSLKEVAAGCAYHLPHAVHSHSAGPEVPAGPSHASVSRPGLTTGGQVPTPSDAAAAGISFCEHQLGRRMLHLSGPRLADPSNLLLSALSRRQSLAALSRYSELWLRPGRVSATRGSRRSPAHANDWRGGPSLGLEISAFCRTASFRFFSLRGSGNRAILPPLEADVGGFHDPVIRMDANKSASLNKQ</sequence>
<name>A0A6A3KSZ2_9STRA</name>
<organism evidence="3 5">
    <name type="scientific">Phytophthora rubi</name>
    <dbReference type="NCBI Taxonomy" id="129364"/>
    <lineage>
        <taxon>Eukaryota</taxon>
        <taxon>Sar</taxon>
        <taxon>Stramenopiles</taxon>
        <taxon>Oomycota</taxon>
        <taxon>Peronosporomycetes</taxon>
        <taxon>Peronosporales</taxon>
        <taxon>Peronosporaceae</taxon>
        <taxon>Phytophthora</taxon>
    </lineage>
</organism>
<evidence type="ECO:0000256" key="1">
    <source>
        <dbReference type="SAM" id="MobiDB-lite"/>
    </source>
</evidence>
<reference evidence="5 7" key="1">
    <citation type="submission" date="2018-09" db="EMBL/GenBank/DDBJ databases">
        <title>Genomic investigation of the strawberry pathogen Phytophthora fragariae indicates pathogenicity is determined by transcriptional variation in three key races.</title>
        <authorList>
            <person name="Adams T.M."/>
            <person name="Armitage A.D."/>
            <person name="Sobczyk M.K."/>
            <person name="Bates H.J."/>
            <person name="Dunwell J.M."/>
            <person name="Nellist C.F."/>
            <person name="Harrison R.J."/>
        </authorList>
    </citation>
    <scope>NUCLEOTIDE SEQUENCE [LARGE SCALE GENOMIC DNA]</scope>
    <source>
        <strain evidence="3 5">SCRP249</strain>
        <strain evidence="2 7">SCRP324</strain>
        <strain evidence="4 6">SCRP333</strain>
    </source>
</reference>
<evidence type="ECO:0000313" key="2">
    <source>
        <dbReference type="EMBL" id="KAE9000610.1"/>
    </source>
</evidence>
<feature type="region of interest" description="Disordered" evidence="1">
    <location>
        <begin position="23"/>
        <end position="52"/>
    </location>
</feature>
<dbReference type="Proteomes" id="UP000429607">
    <property type="component" value="Unassembled WGS sequence"/>
</dbReference>
<evidence type="ECO:0000313" key="6">
    <source>
        <dbReference type="Proteomes" id="UP000434957"/>
    </source>
</evidence>
<dbReference type="EMBL" id="QXFU01001523">
    <property type="protein sequence ID" value="KAE9000610.1"/>
    <property type="molecule type" value="Genomic_DNA"/>
</dbReference>
<protein>
    <submittedName>
        <fullName evidence="3">Uncharacterized protein</fullName>
    </submittedName>
</protein>
<evidence type="ECO:0000313" key="7">
    <source>
        <dbReference type="Proteomes" id="UP000435112"/>
    </source>
</evidence>
<dbReference type="EMBL" id="QXFT01001327">
    <property type="protein sequence ID" value="KAE9321822.1"/>
    <property type="molecule type" value="Genomic_DNA"/>
</dbReference>
<evidence type="ECO:0000313" key="4">
    <source>
        <dbReference type="EMBL" id="KAE9321822.1"/>
    </source>
</evidence>